<protein>
    <submittedName>
        <fullName evidence="2">Uncharacterized protein</fullName>
    </submittedName>
</protein>
<accession>A0A5J5BP38</accession>
<keyword evidence="1" id="KW-1133">Transmembrane helix</keyword>
<reference evidence="2 3" key="1">
    <citation type="submission" date="2019-09" db="EMBL/GenBank/DDBJ databases">
        <title>A chromosome-level genome assembly of the Chinese tupelo Nyssa sinensis.</title>
        <authorList>
            <person name="Yang X."/>
            <person name="Kang M."/>
            <person name="Yang Y."/>
            <person name="Xiong H."/>
            <person name="Wang M."/>
            <person name="Zhang Z."/>
            <person name="Wang Z."/>
            <person name="Wu H."/>
            <person name="Ma T."/>
            <person name="Liu J."/>
            <person name="Xi Z."/>
        </authorList>
    </citation>
    <scope>NUCLEOTIDE SEQUENCE [LARGE SCALE GENOMIC DNA]</scope>
    <source>
        <strain evidence="2">J267</strain>
        <tissue evidence="2">Leaf</tissue>
    </source>
</reference>
<gene>
    <name evidence="2" type="ORF">F0562_021023</name>
</gene>
<keyword evidence="1" id="KW-0472">Membrane</keyword>
<proteinExistence type="predicted"/>
<organism evidence="2 3">
    <name type="scientific">Nyssa sinensis</name>
    <dbReference type="NCBI Taxonomy" id="561372"/>
    <lineage>
        <taxon>Eukaryota</taxon>
        <taxon>Viridiplantae</taxon>
        <taxon>Streptophyta</taxon>
        <taxon>Embryophyta</taxon>
        <taxon>Tracheophyta</taxon>
        <taxon>Spermatophyta</taxon>
        <taxon>Magnoliopsida</taxon>
        <taxon>eudicotyledons</taxon>
        <taxon>Gunneridae</taxon>
        <taxon>Pentapetalae</taxon>
        <taxon>asterids</taxon>
        <taxon>Cornales</taxon>
        <taxon>Nyssaceae</taxon>
        <taxon>Nyssa</taxon>
    </lineage>
</organism>
<dbReference type="EMBL" id="CM018034">
    <property type="protein sequence ID" value="KAA8543482.1"/>
    <property type="molecule type" value="Genomic_DNA"/>
</dbReference>
<evidence type="ECO:0000256" key="1">
    <source>
        <dbReference type="SAM" id="Phobius"/>
    </source>
</evidence>
<name>A0A5J5BP38_9ASTE</name>
<feature type="transmembrane region" description="Helical" evidence="1">
    <location>
        <begin position="80"/>
        <end position="101"/>
    </location>
</feature>
<dbReference type="Proteomes" id="UP000325577">
    <property type="component" value="Linkage Group LG11"/>
</dbReference>
<keyword evidence="1" id="KW-0812">Transmembrane</keyword>
<dbReference type="AlphaFoldDB" id="A0A5J5BP38"/>
<evidence type="ECO:0000313" key="3">
    <source>
        <dbReference type="Proteomes" id="UP000325577"/>
    </source>
</evidence>
<dbReference type="OrthoDB" id="566028at2759"/>
<sequence>MCPISSIPQHPGNFTSEELQLINVPHFFNSSTSRIRSFQQEDTEIFEAKGSEDAQEGQDMVSDDVFGNRETTTAGVRSSILAKLAIVLGIAATVTLISVGLKRIIHGSTLGVQYLADGSSSSTLATPAAGFTFKAFGYKVVLPEYAPGYAPGYFPCLVEIDSFLKSLCYADDFPYSQFCNSWGKRLQLTLSSLILLKYIGPLIINNLGRPKLIN</sequence>
<evidence type="ECO:0000313" key="2">
    <source>
        <dbReference type="EMBL" id="KAA8543482.1"/>
    </source>
</evidence>
<keyword evidence="3" id="KW-1185">Reference proteome</keyword>